<dbReference type="InterPro" id="IPR002591">
    <property type="entry name" value="Phosphodiest/P_Trfase"/>
</dbReference>
<dbReference type="InterPro" id="IPR017850">
    <property type="entry name" value="Alkaline_phosphatase_core_sf"/>
</dbReference>
<evidence type="ECO:0000313" key="2">
    <source>
        <dbReference type="Proteomes" id="UP000295832"/>
    </source>
</evidence>
<protein>
    <submittedName>
        <fullName evidence="1">Putative AlkP superfamily phosphohydrolase/phosphomutase</fullName>
    </submittedName>
</protein>
<name>A0A4V3H016_9FIRM</name>
<keyword evidence="1" id="KW-0378">Hydrolase</keyword>
<dbReference type="EMBL" id="SOEG01000002">
    <property type="protein sequence ID" value="TDX58909.1"/>
    <property type="molecule type" value="Genomic_DNA"/>
</dbReference>
<dbReference type="Pfam" id="PF01663">
    <property type="entry name" value="Phosphodiest"/>
    <property type="match status" value="1"/>
</dbReference>
<sequence length="461" mass="53406">MSEANKKAMIIGLDCAAPKLIFEDWKSHLPNLSKLMEEGGYGKLKSSDPPITCPAWMSMMSSKSPGKLGFYGFRNRKDYSYDKLKFATSASVKEDLLWDVLGRNKKKSIILGVPQTYPPKRINGCLVTSFLTPSTDAQFTYPSFLKEEIKENIGDYIIDVRNFRTEDKDNLLEEIYEMTKVRFKTARYLLDKKPWDFFMMVEMGVDRIHHGFWKYHDKNHPKYEPGNKYENAIKDYYKYVDKEIGTLLERTDDDTLIMVVSDHGAKKMDGGIAINEWLIEKGYLKIKARPNEATRIRDIEIDWDNTKAWAFGGYYSRIFLNVKDREPNGMVKEEEYEQTRDELIKTLEGITDEDGNSLGTRVLKPQEIYEECKNIPPDLIAYFGDLDWRAIGSIYSKPKKYIYANDTGPDDANHDHYGIYISNKSNKKKLSNLDLRDITPTVLDYFGIEIPKDMEGKVINR</sequence>
<dbReference type="AlphaFoldDB" id="A0A4V3H016"/>
<dbReference type="Gene3D" id="3.40.720.10">
    <property type="entry name" value="Alkaline Phosphatase, subunit A"/>
    <property type="match status" value="2"/>
</dbReference>
<proteinExistence type="predicted"/>
<dbReference type="PANTHER" id="PTHR10151">
    <property type="entry name" value="ECTONUCLEOTIDE PYROPHOSPHATASE/PHOSPHODIESTERASE"/>
    <property type="match status" value="1"/>
</dbReference>
<dbReference type="PANTHER" id="PTHR10151:SF120">
    <property type="entry name" value="BIS(5'-ADENOSYL)-TRIPHOSPHATASE"/>
    <property type="match status" value="1"/>
</dbReference>
<organism evidence="1 2">
    <name type="scientific">Orenia marismortui</name>
    <dbReference type="NCBI Taxonomy" id="46469"/>
    <lineage>
        <taxon>Bacteria</taxon>
        <taxon>Bacillati</taxon>
        <taxon>Bacillota</taxon>
        <taxon>Clostridia</taxon>
        <taxon>Halanaerobiales</taxon>
        <taxon>Halobacteroidaceae</taxon>
        <taxon>Orenia</taxon>
    </lineage>
</organism>
<keyword evidence="2" id="KW-1185">Reference proteome</keyword>
<gene>
    <name evidence="1" type="ORF">C7959_10247</name>
</gene>
<comment type="caution">
    <text evidence="1">The sequence shown here is derived from an EMBL/GenBank/DDBJ whole genome shotgun (WGS) entry which is preliminary data.</text>
</comment>
<evidence type="ECO:0000313" key="1">
    <source>
        <dbReference type="EMBL" id="TDX58909.1"/>
    </source>
</evidence>
<accession>A0A4V3H016</accession>
<dbReference type="GO" id="GO:0016787">
    <property type="term" value="F:hydrolase activity"/>
    <property type="evidence" value="ECO:0007669"/>
    <property type="project" value="UniProtKB-KW"/>
</dbReference>
<dbReference type="SUPFAM" id="SSF53649">
    <property type="entry name" value="Alkaline phosphatase-like"/>
    <property type="match status" value="1"/>
</dbReference>
<dbReference type="RefSeq" id="WP_134114467.1">
    <property type="nucleotide sequence ID" value="NZ_SOEG01000002.1"/>
</dbReference>
<reference evidence="1 2" key="1">
    <citation type="submission" date="2019-03" db="EMBL/GenBank/DDBJ databases">
        <title>Subsurface microbial communities from deep shales in Ohio and West Virginia, USA.</title>
        <authorList>
            <person name="Wrighton K."/>
        </authorList>
    </citation>
    <scope>NUCLEOTIDE SEQUENCE [LARGE SCALE GENOMIC DNA]</scope>
    <source>
        <strain evidence="1 2">MSL 6dP</strain>
    </source>
</reference>
<dbReference type="Proteomes" id="UP000295832">
    <property type="component" value="Unassembled WGS sequence"/>
</dbReference>